<dbReference type="PANTHER" id="PTHR30329:SF21">
    <property type="entry name" value="LIPOPROTEIN YIAD-RELATED"/>
    <property type="match status" value="1"/>
</dbReference>
<sequence>MFQYRKLLWVLLPLTAVGCAHHPKESWVDTKQAAYSTSVPDNRSSVVFYRQANAVDGPTVNIYVNGQYSGSLQPNAYRQEIVCAQNQRFHAEFTKRDAGYLNKANAGDYYNLPDSAVSFFKIIDDGAGNPTLQAVSPEQAEVEMKGVKRQNHTLSRVVSKEQCAVILKKYSLQASALFEFNRSDFDSVLPKGKQELAVISEDIKQNPDHISGIAVVGHADPEGSSEYNRKLSIERAATVKTALSDSGLDRKLISAEGRGERELVIKNCRKKYPNNAKARQECDQPNRRVEVILHGEKK</sequence>
<evidence type="ECO:0000256" key="3">
    <source>
        <dbReference type="ARBA" id="ARBA00023237"/>
    </source>
</evidence>
<dbReference type="PROSITE" id="PS51123">
    <property type="entry name" value="OMPA_2"/>
    <property type="match status" value="1"/>
</dbReference>
<dbReference type="PRINTS" id="PR01021">
    <property type="entry name" value="OMPADOMAIN"/>
</dbReference>
<evidence type="ECO:0000256" key="4">
    <source>
        <dbReference type="PROSITE-ProRule" id="PRU00473"/>
    </source>
</evidence>
<keyword evidence="2 4" id="KW-0472">Membrane</keyword>
<dbReference type="Proteomes" id="UP000268229">
    <property type="component" value="Chromosome"/>
</dbReference>
<dbReference type="PANTHER" id="PTHR30329">
    <property type="entry name" value="STATOR ELEMENT OF FLAGELLAR MOTOR COMPLEX"/>
    <property type="match status" value="1"/>
</dbReference>
<dbReference type="Pfam" id="PF00691">
    <property type="entry name" value="OmpA"/>
    <property type="match status" value="1"/>
</dbReference>
<dbReference type="AlphaFoldDB" id="A0A1X3CP39"/>
<dbReference type="GO" id="GO:0009279">
    <property type="term" value="C:cell outer membrane"/>
    <property type="evidence" value="ECO:0007669"/>
    <property type="project" value="UniProtKB-SubCell"/>
</dbReference>
<protein>
    <submittedName>
        <fullName evidence="6">OmpA family protein</fullName>
    </submittedName>
</protein>
<dbReference type="InterPro" id="IPR036737">
    <property type="entry name" value="OmpA-like_sf"/>
</dbReference>
<feature type="domain" description="OmpA-like" evidence="5">
    <location>
        <begin position="165"/>
        <end position="297"/>
    </location>
</feature>
<proteinExistence type="predicted"/>
<dbReference type="SUPFAM" id="SSF103088">
    <property type="entry name" value="OmpA-like"/>
    <property type="match status" value="1"/>
</dbReference>
<evidence type="ECO:0000313" key="7">
    <source>
        <dbReference type="Proteomes" id="UP000268229"/>
    </source>
</evidence>
<dbReference type="OrthoDB" id="5360144at2"/>
<dbReference type="RefSeq" id="WP_085389532.1">
    <property type="nucleotide sequence ID" value="NZ_JBGNXI010000009.1"/>
</dbReference>
<evidence type="ECO:0000259" key="5">
    <source>
        <dbReference type="PROSITE" id="PS51123"/>
    </source>
</evidence>
<keyword evidence="7" id="KW-1185">Reference proteome</keyword>
<dbReference type="InterPro" id="IPR006664">
    <property type="entry name" value="OMP_bac"/>
</dbReference>
<dbReference type="Gene3D" id="3.30.1330.60">
    <property type="entry name" value="OmpA-like domain"/>
    <property type="match status" value="1"/>
</dbReference>
<dbReference type="PROSITE" id="PS51257">
    <property type="entry name" value="PROKAR_LIPOPROTEIN"/>
    <property type="match status" value="1"/>
</dbReference>
<comment type="subcellular location">
    <subcellularLocation>
        <location evidence="1">Cell outer membrane</location>
    </subcellularLocation>
</comment>
<reference evidence="6 7" key="1">
    <citation type="submission" date="2018-12" db="EMBL/GenBank/DDBJ databases">
        <authorList>
            <consortium name="Pathogen Informatics"/>
        </authorList>
    </citation>
    <scope>NUCLEOTIDE SEQUENCE [LARGE SCALE GENOMIC DNA]</scope>
    <source>
        <strain evidence="6 7">NCTC12227</strain>
    </source>
</reference>
<dbReference type="KEGG" id="nani:NCTC12227_00539"/>
<evidence type="ECO:0000256" key="1">
    <source>
        <dbReference type="ARBA" id="ARBA00004442"/>
    </source>
</evidence>
<keyword evidence="3" id="KW-0998">Cell outer membrane</keyword>
<evidence type="ECO:0000256" key="2">
    <source>
        <dbReference type="ARBA" id="ARBA00023136"/>
    </source>
</evidence>
<dbReference type="EMBL" id="LR134516">
    <property type="protein sequence ID" value="VEJ20824.1"/>
    <property type="molecule type" value="Genomic_DNA"/>
</dbReference>
<dbReference type="InterPro" id="IPR050330">
    <property type="entry name" value="Bact_OuterMem_StrucFunc"/>
</dbReference>
<accession>A0A1X3CP39</accession>
<gene>
    <name evidence="6" type="primary">ompA</name>
    <name evidence="6" type="ORF">NCTC12227_00539</name>
</gene>
<dbReference type="CDD" id="cd07185">
    <property type="entry name" value="OmpA_C-like"/>
    <property type="match status" value="1"/>
</dbReference>
<dbReference type="InterPro" id="IPR006665">
    <property type="entry name" value="OmpA-like"/>
</dbReference>
<evidence type="ECO:0000313" key="6">
    <source>
        <dbReference type="EMBL" id="VEJ20824.1"/>
    </source>
</evidence>
<dbReference type="STRING" id="326522.BWD08_02400"/>
<organism evidence="6 7">
    <name type="scientific">Neisseria animaloris</name>
    <dbReference type="NCBI Taxonomy" id="326522"/>
    <lineage>
        <taxon>Bacteria</taxon>
        <taxon>Pseudomonadati</taxon>
        <taxon>Pseudomonadota</taxon>
        <taxon>Betaproteobacteria</taxon>
        <taxon>Neisseriales</taxon>
        <taxon>Neisseriaceae</taxon>
        <taxon>Neisseria</taxon>
    </lineage>
</organism>
<name>A0A1X3CP39_9NEIS</name>